<reference evidence="2 3" key="1">
    <citation type="journal article" date="2012" name="Nat. Biotechnol.">
        <title>Draft genome sequence of pigeonpea (Cajanus cajan), an orphan legume crop of resource-poor farmers.</title>
        <authorList>
            <person name="Varshney R.K."/>
            <person name="Chen W."/>
            <person name="Li Y."/>
            <person name="Bharti A.K."/>
            <person name="Saxena R.K."/>
            <person name="Schlueter J.A."/>
            <person name="Donoghue M.T."/>
            <person name="Azam S."/>
            <person name="Fan G."/>
            <person name="Whaley A.M."/>
            <person name="Farmer A.D."/>
            <person name="Sheridan J."/>
            <person name="Iwata A."/>
            <person name="Tuteja R."/>
            <person name="Penmetsa R.V."/>
            <person name="Wu W."/>
            <person name="Upadhyaya H.D."/>
            <person name="Yang S.P."/>
            <person name="Shah T."/>
            <person name="Saxena K.B."/>
            <person name="Michael T."/>
            <person name="McCombie W.R."/>
            <person name="Yang B."/>
            <person name="Zhang G."/>
            <person name="Yang H."/>
            <person name="Wang J."/>
            <person name="Spillane C."/>
            <person name="Cook D.R."/>
            <person name="May G.D."/>
            <person name="Xu X."/>
            <person name="Jackson S.A."/>
        </authorList>
    </citation>
    <scope>NUCLEOTIDE SEQUENCE [LARGE SCALE GENOMIC DNA]</scope>
    <source>
        <strain evidence="3">cv. Asha</strain>
    </source>
</reference>
<dbReference type="InterPro" id="IPR049163">
    <property type="entry name" value="Pif1-like_2B_dom"/>
</dbReference>
<evidence type="ECO:0000259" key="1">
    <source>
        <dbReference type="Pfam" id="PF21530"/>
    </source>
</evidence>
<dbReference type="EMBL" id="CM003610">
    <property type="protein sequence ID" value="KYP62230.1"/>
    <property type="molecule type" value="Genomic_DNA"/>
</dbReference>
<protein>
    <submittedName>
        <fullName evidence="2">ATP-dependent DNA helicase PIF1</fullName>
    </submittedName>
</protein>
<dbReference type="Gramene" id="C.cajan_16280.t">
    <property type="protein sequence ID" value="C.cajan_16280.t.cds1"/>
    <property type="gene ID" value="C.cajan_16280"/>
</dbReference>
<organism evidence="2 3">
    <name type="scientific">Cajanus cajan</name>
    <name type="common">Pigeon pea</name>
    <name type="synonym">Cajanus indicus</name>
    <dbReference type="NCBI Taxonomy" id="3821"/>
    <lineage>
        <taxon>Eukaryota</taxon>
        <taxon>Viridiplantae</taxon>
        <taxon>Streptophyta</taxon>
        <taxon>Embryophyta</taxon>
        <taxon>Tracheophyta</taxon>
        <taxon>Spermatophyta</taxon>
        <taxon>Magnoliopsida</taxon>
        <taxon>eudicotyledons</taxon>
        <taxon>Gunneridae</taxon>
        <taxon>Pentapetalae</taxon>
        <taxon>rosids</taxon>
        <taxon>fabids</taxon>
        <taxon>Fabales</taxon>
        <taxon>Fabaceae</taxon>
        <taxon>Papilionoideae</taxon>
        <taxon>50 kb inversion clade</taxon>
        <taxon>NPAAA clade</taxon>
        <taxon>indigoferoid/millettioid clade</taxon>
        <taxon>Phaseoleae</taxon>
        <taxon>Cajanus</taxon>
    </lineage>
</organism>
<keyword evidence="3" id="KW-1185">Reference proteome</keyword>
<dbReference type="OMA" id="SHANCTH"/>
<proteinExistence type="predicted"/>
<dbReference type="Pfam" id="PF21530">
    <property type="entry name" value="Pif1_2B_dom"/>
    <property type="match status" value="1"/>
</dbReference>
<dbReference type="CDD" id="cd18809">
    <property type="entry name" value="SF1_C_RecD"/>
    <property type="match status" value="1"/>
</dbReference>
<dbReference type="PANTHER" id="PTHR23274:SF33">
    <property type="entry name" value="ANIMAL RPA1 DOMAIN PROTEIN"/>
    <property type="match status" value="1"/>
</dbReference>
<accession>A0A151T5C9</accession>
<keyword evidence="2" id="KW-0547">Nucleotide-binding</keyword>
<evidence type="ECO:0000313" key="3">
    <source>
        <dbReference type="Proteomes" id="UP000075243"/>
    </source>
</evidence>
<dbReference type="GO" id="GO:0004386">
    <property type="term" value="F:helicase activity"/>
    <property type="evidence" value="ECO:0007669"/>
    <property type="project" value="UniProtKB-KW"/>
</dbReference>
<dbReference type="Proteomes" id="UP000075243">
    <property type="component" value="Chromosome 8"/>
</dbReference>
<gene>
    <name evidence="2" type="ORF">KK1_016756</name>
</gene>
<feature type="domain" description="DNA helicase Pif1-like 2B" evidence="1">
    <location>
        <begin position="130"/>
        <end position="176"/>
    </location>
</feature>
<dbReference type="STRING" id="3821.A0A151T5C9"/>
<dbReference type="InterPro" id="IPR027417">
    <property type="entry name" value="P-loop_NTPase"/>
</dbReference>
<keyword evidence="2" id="KW-0378">Hydrolase</keyword>
<dbReference type="PANTHER" id="PTHR23274">
    <property type="entry name" value="DNA HELICASE-RELATED"/>
    <property type="match status" value="1"/>
</dbReference>
<dbReference type="AlphaFoldDB" id="A0A151T5C9"/>
<dbReference type="GO" id="GO:0005657">
    <property type="term" value="C:replication fork"/>
    <property type="evidence" value="ECO:0007669"/>
    <property type="project" value="TreeGrafter"/>
</dbReference>
<sequence>MRLNTTKTDATTFDIKKFSDWILQIGDGDMLMDHNGEAEISIPKELLIQPVENPLMSLVQFVYPSILHNMKDVNFFQERAILAPTVESFEQVNDFMLSLIPGEEKIYLSSDTPCPSDEKTEIQGEWFISEFLNDVKYYGIPNHKLTLKVGVPVMLLRNLDQSNGLCNGTRLLITDLGTNVISATVITDTNIGDNILIPRMNLVPSDLGFPFKFQRRQFPLCLCFAMIINKSQGQSLFKVGLFLPKPVFTHGQLYVAVSRVKSMQGLKILILDEDGQVCNSTKNVVYKEVFENL</sequence>
<keyword evidence="2" id="KW-0347">Helicase</keyword>
<keyword evidence="2" id="KW-0067">ATP-binding</keyword>
<evidence type="ECO:0000313" key="2">
    <source>
        <dbReference type="EMBL" id="KYP62230.1"/>
    </source>
</evidence>
<dbReference type="GO" id="GO:0006260">
    <property type="term" value="P:DNA replication"/>
    <property type="evidence" value="ECO:0007669"/>
    <property type="project" value="TreeGrafter"/>
</dbReference>
<dbReference type="SUPFAM" id="SSF52540">
    <property type="entry name" value="P-loop containing nucleoside triphosphate hydrolases"/>
    <property type="match status" value="1"/>
</dbReference>
<name>A0A151T5C9_CAJCA</name>